<protein>
    <submittedName>
        <fullName evidence="1">Uncharacterized protein</fullName>
    </submittedName>
</protein>
<evidence type="ECO:0000313" key="2">
    <source>
        <dbReference type="Proteomes" id="UP001595912"/>
    </source>
</evidence>
<keyword evidence="2" id="KW-1185">Reference proteome</keyword>
<dbReference type="Proteomes" id="UP001595912">
    <property type="component" value="Unassembled WGS sequence"/>
</dbReference>
<dbReference type="RefSeq" id="WP_380114365.1">
    <property type="nucleotide sequence ID" value="NZ_JBHSIU010000011.1"/>
</dbReference>
<organism evidence="1 2">
    <name type="scientific">Dactylosporangium cerinum</name>
    <dbReference type="NCBI Taxonomy" id="1434730"/>
    <lineage>
        <taxon>Bacteria</taxon>
        <taxon>Bacillati</taxon>
        <taxon>Actinomycetota</taxon>
        <taxon>Actinomycetes</taxon>
        <taxon>Micromonosporales</taxon>
        <taxon>Micromonosporaceae</taxon>
        <taxon>Dactylosporangium</taxon>
    </lineage>
</organism>
<dbReference type="EMBL" id="JBHSIU010000011">
    <property type="protein sequence ID" value="MFC4998110.1"/>
    <property type="molecule type" value="Genomic_DNA"/>
</dbReference>
<comment type="caution">
    <text evidence="1">The sequence shown here is derived from an EMBL/GenBank/DDBJ whole genome shotgun (WGS) entry which is preliminary data.</text>
</comment>
<proteinExistence type="predicted"/>
<name>A0ABV9VP20_9ACTN</name>
<reference evidence="2" key="1">
    <citation type="journal article" date="2019" name="Int. J. Syst. Evol. Microbiol.">
        <title>The Global Catalogue of Microorganisms (GCM) 10K type strain sequencing project: providing services to taxonomists for standard genome sequencing and annotation.</title>
        <authorList>
            <consortium name="The Broad Institute Genomics Platform"/>
            <consortium name="The Broad Institute Genome Sequencing Center for Infectious Disease"/>
            <person name="Wu L."/>
            <person name="Ma J."/>
        </authorList>
    </citation>
    <scope>NUCLEOTIDE SEQUENCE [LARGE SCALE GENOMIC DNA]</scope>
    <source>
        <strain evidence="2">CGMCC 4.7152</strain>
    </source>
</reference>
<evidence type="ECO:0000313" key="1">
    <source>
        <dbReference type="EMBL" id="MFC4998110.1"/>
    </source>
</evidence>
<sequence length="144" mass="15019">MIRSAVTPDRVPCSTPDRHSVVALTIAVTNDGDRTVELPLLRVWIPNDRIAKPATLTTDPGTIAAAPGPATPWATCTSGDGVVFAQPLPPADGIGAHQTVELRLDGIVVNTVPGAVAIQLRLPDGSTTDLTVHKEIGAARAEHR</sequence>
<gene>
    <name evidence="1" type="ORF">ACFPIJ_09730</name>
</gene>
<accession>A0ABV9VP20</accession>